<protein>
    <recommendedName>
        <fullName evidence="11">Ig-like domain-containing protein</fullName>
    </recommendedName>
</protein>
<feature type="chain" id="PRO_5034806887" description="Ig-like domain-containing protein" evidence="10">
    <location>
        <begin position="29"/>
        <end position="957"/>
    </location>
</feature>
<dbReference type="SMART" id="SM00408">
    <property type="entry name" value="IGc2"/>
    <property type="match status" value="1"/>
</dbReference>
<dbReference type="Proteomes" id="UP000694569">
    <property type="component" value="Unplaced"/>
</dbReference>
<feature type="domain" description="Ig-like" evidence="11">
    <location>
        <begin position="294"/>
        <end position="404"/>
    </location>
</feature>
<feature type="domain" description="Ig-like" evidence="11">
    <location>
        <begin position="420"/>
        <end position="530"/>
    </location>
</feature>
<keyword evidence="10" id="KW-0732">Signal</keyword>
<dbReference type="PANTHER" id="PTHR12035">
    <property type="entry name" value="SIALIC ACID BINDING IMMUNOGLOBULIN-LIKE LECTIN"/>
    <property type="match status" value="1"/>
</dbReference>
<dbReference type="GO" id="GO:0033691">
    <property type="term" value="F:sialic acid binding"/>
    <property type="evidence" value="ECO:0007669"/>
    <property type="project" value="TreeGrafter"/>
</dbReference>
<evidence type="ECO:0000256" key="4">
    <source>
        <dbReference type="ARBA" id="ARBA00022889"/>
    </source>
</evidence>
<dbReference type="Ensembl" id="ENSLLET00000037962.1">
    <property type="protein sequence ID" value="ENSLLEP00000036553.1"/>
    <property type="gene ID" value="ENSLLEG00000022970.1"/>
</dbReference>
<dbReference type="SMART" id="SM00409">
    <property type="entry name" value="IG"/>
    <property type="match status" value="7"/>
</dbReference>
<keyword evidence="3" id="KW-0430">Lectin</keyword>
<reference evidence="12" key="1">
    <citation type="submission" date="2025-08" db="UniProtKB">
        <authorList>
            <consortium name="Ensembl"/>
        </authorList>
    </citation>
    <scope>IDENTIFICATION</scope>
</reference>
<evidence type="ECO:0000256" key="1">
    <source>
        <dbReference type="ARBA" id="ARBA00004479"/>
    </source>
</evidence>
<reference evidence="12" key="2">
    <citation type="submission" date="2025-09" db="UniProtKB">
        <authorList>
            <consortium name="Ensembl"/>
        </authorList>
    </citation>
    <scope>IDENTIFICATION</scope>
</reference>
<dbReference type="Pfam" id="PF07686">
    <property type="entry name" value="V-set"/>
    <property type="match status" value="5"/>
</dbReference>
<dbReference type="GO" id="GO:0005886">
    <property type="term" value="C:plasma membrane"/>
    <property type="evidence" value="ECO:0007669"/>
    <property type="project" value="TreeGrafter"/>
</dbReference>
<dbReference type="GO" id="GO:0007155">
    <property type="term" value="P:cell adhesion"/>
    <property type="evidence" value="ECO:0007669"/>
    <property type="project" value="UniProtKB-KW"/>
</dbReference>
<dbReference type="Gene3D" id="2.60.40.10">
    <property type="entry name" value="Immunoglobulins"/>
    <property type="match status" value="7"/>
</dbReference>
<proteinExistence type="inferred from homology"/>
<dbReference type="InterPro" id="IPR036179">
    <property type="entry name" value="Ig-like_dom_sf"/>
</dbReference>
<sequence length="957" mass="106972">MWPGRGSGCWIALAVILFPIWKDTACNGDNPDYRITVQREVTVPEGLCVTVPCKFTVDRTKKLENAVGYWQQWRDSAPCSRASPCYVKVVSSKSSETLSEKKSNFHLPGNPDTGDCTLTINDAKTQDTGWYYFRIEDGKDAKLKWKYDSNILQVTVTGGDSESCETSYPLTVQEQVSVPEGQCVTISCSIKNKRFSPTARGYWRKLSPDHNGCYPIVATNNKSVTPSDKIQTFRLTGDLSDGDCSLTINDVNKQDTGTYEFKIEDGEYRWSYRNKHVNLQVTGTDSESWKNSYPLTVQEWVNVLEGQCVTISCSITNYKSFSPTARGYWRKLSPDHSGCYPIVATNNKSVTPSDKIQTFRLTGDLSDGDCSLTINDANKQDTGTYQFRIEDGEYRWSYRNKHVNLQVTGTDSESWKNSYPLTVQEWVNVLEGQCVTISCSITNYKSFSPTARGYWRKLSPDHSGCYPIVATNDKSVTPSDNMQNVHLTGNLSDGDCSLTINDANKQDAGTYQFRIEDGEYRWSYRDKHVNVQVTGCDSESWEKSHPLNVQEWVSVPEGQRVMIPCKILNKFFSPNARGYWRKLSPDHTSCYPIVATNDKIQSFGLTGNLTNGDCSLTLTDANKSDAGKYEFRIEDAVVRWSYRNKYLNLKVTELKSPEIILPEKLVAGENQTLTCRLPGPAKCPAYKTEISCEKCKNLTQRINTNNAKESNFTFIPSKDDHQKSITCTVTLPSGKSTQKSVTLNVEYAPSISGEFSGVPFNHSDTVNVTEGDNVTITFSIDSNPPAKVTWRRGQEREYMALGQVLVVIPAISRQQSGTYTCLAQNKHGNDTITFHVKVSFPGPSKIPITGQQSEISITNIVIGLVGITLGILCAILISKIVAKISGKPEPPRESAEDKPDSVYMNVHPTSQVAPVDDRRTALDFTDSNREQTQHYARIDFSKSSPNPHPRPETTETL</sequence>
<feature type="signal peptide" evidence="10">
    <location>
        <begin position="1"/>
        <end position="28"/>
    </location>
</feature>
<feature type="domain" description="Ig-like" evidence="11">
    <location>
        <begin position="546"/>
        <end position="652"/>
    </location>
</feature>
<keyword evidence="2 9" id="KW-0812">Transmembrane</keyword>
<keyword evidence="4" id="KW-0130">Cell adhesion</keyword>
<dbReference type="PROSITE" id="PS50835">
    <property type="entry name" value="IG_LIKE"/>
    <property type="match status" value="5"/>
</dbReference>
<evidence type="ECO:0000256" key="8">
    <source>
        <dbReference type="SAM" id="MobiDB-lite"/>
    </source>
</evidence>
<feature type="compositionally biased region" description="Basic and acidic residues" evidence="8">
    <location>
        <begin position="889"/>
        <end position="900"/>
    </location>
</feature>
<comment type="subcellular location">
    <subcellularLocation>
        <location evidence="1">Membrane</location>
        <topology evidence="1">Single-pass type I membrane protein</topology>
    </subcellularLocation>
</comment>
<keyword evidence="13" id="KW-1185">Reference proteome</keyword>
<evidence type="ECO:0000256" key="2">
    <source>
        <dbReference type="ARBA" id="ARBA00022692"/>
    </source>
</evidence>
<evidence type="ECO:0000256" key="5">
    <source>
        <dbReference type="ARBA" id="ARBA00022989"/>
    </source>
</evidence>
<feature type="region of interest" description="Disordered" evidence="8">
    <location>
        <begin position="886"/>
        <end position="957"/>
    </location>
</feature>
<comment type="similarity">
    <text evidence="7">Belongs to the immunoglobulin superfamily. SIGLEC (sialic acid binding Ig-like lectin) family.</text>
</comment>
<dbReference type="InterPro" id="IPR003598">
    <property type="entry name" value="Ig_sub2"/>
</dbReference>
<evidence type="ECO:0000256" key="6">
    <source>
        <dbReference type="ARBA" id="ARBA00023136"/>
    </source>
</evidence>
<dbReference type="PANTHER" id="PTHR12035:SF125">
    <property type="entry name" value="SIALIC ACID-BINDING IG-LIKE LECTIN 5"/>
    <property type="match status" value="1"/>
</dbReference>
<evidence type="ECO:0000313" key="12">
    <source>
        <dbReference type="Ensembl" id="ENSLLEP00000036553.1"/>
    </source>
</evidence>
<dbReference type="SUPFAM" id="SSF48726">
    <property type="entry name" value="Immunoglobulin"/>
    <property type="match status" value="7"/>
</dbReference>
<feature type="compositionally biased region" description="Basic and acidic residues" evidence="8">
    <location>
        <begin position="915"/>
        <end position="940"/>
    </location>
</feature>
<dbReference type="InterPro" id="IPR013783">
    <property type="entry name" value="Ig-like_fold"/>
</dbReference>
<evidence type="ECO:0000256" key="7">
    <source>
        <dbReference type="ARBA" id="ARBA00038361"/>
    </source>
</evidence>
<dbReference type="AlphaFoldDB" id="A0A8C5WGJ3"/>
<keyword evidence="6 9" id="KW-0472">Membrane</keyword>
<feature type="transmembrane region" description="Helical" evidence="9">
    <location>
        <begin position="860"/>
        <end position="882"/>
    </location>
</feature>
<evidence type="ECO:0000256" key="9">
    <source>
        <dbReference type="SAM" id="Phobius"/>
    </source>
</evidence>
<dbReference type="InterPro" id="IPR003599">
    <property type="entry name" value="Ig_sub"/>
</dbReference>
<organism evidence="12 13">
    <name type="scientific">Leptobrachium leishanense</name>
    <name type="common">Leishan spiny toad</name>
    <dbReference type="NCBI Taxonomy" id="445787"/>
    <lineage>
        <taxon>Eukaryota</taxon>
        <taxon>Metazoa</taxon>
        <taxon>Chordata</taxon>
        <taxon>Craniata</taxon>
        <taxon>Vertebrata</taxon>
        <taxon>Euteleostomi</taxon>
        <taxon>Amphibia</taxon>
        <taxon>Batrachia</taxon>
        <taxon>Anura</taxon>
        <taxon>Pelobatoidea</taxon>
        <taxon>Megophryidae</taxon>
        <taxon>Leptobrachium</taxon>
    </lineage>
</organism>
<feature type="domain" description="Ig-like" evidence="11">
    <location>
        <begin position="169"/>
        <end position="278"/>
    </location>
</feature>
<dbReference type="GO" id="GO:0030246">
    <property type="term" value="F:carbohydrate binding"/>
    <property type="evidence" value="ECO:0007669"/>
    <property type="project" value="UniProtKB-KW"/>
</dbReference>
<evidence type="ECO:0000256" key="3">
    <source>
        <dbReference type="ARBA" id="ARBA00022734"/>
    </source>
</evidence>
<evidence type="ECO:0000313" key="13">
    <source>
        <dbReference type="Proteomes" id="UP000694569"/>
    </source>
</evidence>
<dbReference type="InterPro" id="IPR013106">
    <property type="entry name" value="Ig_V-set"/>
</dbReference>
<dbReference type="Pfam" id="PF13927">
    <property type="entry name" value="Ig_3"/>
    <property type="match status" value="1"/>
</dbReference>
<evidence type="ECO:0000256" key="10">
    <source>
        <dbReference type="SAM" id="SignalP"/>
    </source>
</evidence>
<dbReference type="InterPro" id="IPR007110">
    <property type="entry name" value="Ig-like_dom"/>
</dbReference>
<feature type="domain" description="Ig-like" evidence="11">
    <location>
        <begin position="749"/>
        <end position="839"/>
    </location>
</feature>
<name>A0A8C5WGJ3_9ANUR</name>
<evidence type="ECO:0000259" key="11">
    <source>
        <dbReference type="PROSITE" id="PS50835"/>
    </source>
</evidence>
<accession>A0A8C5WGJ3</accession>
<keyword evidence="5 9" id="KW-1133">Transmembrane helix</keyword>
<dbReference type="GeneTree" id="ENSGT01150000286907"/>
<dbReference type="InterPro" id="IPR051036">
    <property type="entry name" value="SIGLEC"/>
</dbReference>